<dbReference type="NCBIfam" id="TIGR03023">
    <property type="entry name" value="WcaJ_sugtrans"/>
    <property type="match status" value="1"/>
</dbReference>
<evidence type="ECO:0000256" key="6">
    <source>
        <dbReference type="ARBA" id="ARBA00023136"/>
    </source>
</evidence>
<organism evidence="9 10">
    <name type="scientific">Candidatus Symbiobacter mobilis CR</name>
    <dbReference type="NCBI Taxonomy" id="946483"/>
    <lineage>
        <taxon>Bacteria</taxon>
        <taxon>Pseudomonadati</taxon>
        <taxon>Pseudomonadota</taxon>
        <taxon>Betaproteobacteria</taxon>
        <taxon>Burkholderiales</taxon>
        <taxon>Comamonadaceae</taxon>
    </lineage>
</organism>
<evidence type="ECO:0000313" key="10">
    <source>
        <dbReference type="Proteomes" id="UP000017184"/>
    </source>
</evidence>
<dbReference type="PANTHER" id="PTHR30576:SF21">
    <property type="entry name" value="UDP-GLUCOSE:UNDECAPRENYL-PHOSPHATE GLUCOSE-1-PHOSPHATE TRANSFERASE"/>
    <property type="match status" value="1"/>
</dbReference>
<accession>U5N5C7</accession>
<dbReference type="PATRIC" id="fig|946483.4.peg.339"/>
<comment type="similarity">
    <text evidence="2">Belongs to the bacterial sugar transferase family.</text>
</comment>
<keyword evidence="10" id="KW-1185">Reference proteome</keyword>
<protein>
    <submittedName>
        <fullName evidence="9">Lipopolysaccharide biosynthesis protein WcaJ</fullName>
    </submittedName>
</protein>
<comment type="subcellular location">
    <subcellularLocation>
        <location evidence="1">Membrane</location>
        <topology evidence="1">Multi-pass membrane protein</topology>
    </subcellularLocation>
</comment>
<dbReference type="InterPro" id="IPR017473">
    <property type="entry name" value="Undecaprenyl-P_gluc_Ptfrase"/>
</dbReference>
<dbReference type="HOGENOM" id="CLU_024920_0_1_4"/>
<feature type="transmembrane region" description="Helical" evidence="7">
    <location>
        <begin position="269"/>
        <end position="290"/>
    </location>
</feature>
<dbReference type="Proteomes" id="UP000017184">
    <property type="component" value="Chromosome"/>
</dbReference>
<feature type="transmembrane region" description="Helical" evidence="7">
    <location>
        <begin position="83"/>
        <end position="103"/>
    </location>
</feature>
<evidence type="ECO:0000259" key="8">
    <source>
        <dbReference type="Pfam" id="PF02397"/>
    </source>
</evidence>
<reference evidence="9 10" key="1">
    <citation type="journal article" date="2013" name="Genome Biol.">
        <title>Genomic analysis reveals key aspects of prokaryotic symbiosis in the phototrophic consortium "Chlorochromatium aggregatum".</title>
        <authorList>
            <person name="Liu Z."/>
            <person name="Muller J."/>
            <person name="Li T."/>
            <person name="Alvey R.M."/>
            <person name="Vogl K."/>
            <person name="Frigaard N.U."/>
            <person name="Rockwell N.C."/>
            <person name="Boyd E.S."/>
            <person name="Tomsho L.P."/>
            <person name="Schuster S.C."/>
            <person name="Henke P."/>
            <person name="Rohde M."/>
            <person name="Overmann J."/>
            <person name="Bryant D.A."/>
        </authorList>
    </citation>
    <scope>NUCLEOTIDE SEQUENCE [LARGE SCALE GENOMIC DNA]</scope>
    <source>
        <strain evidence="9">CR</strain>
    </source>
</reference>
<dbReference type="InterPro" id="IPR017475">
    <property type="entry name" value="EPS_sugar_tfrase"/>
</dbReference>
<proteinExistence type="inferred from homology"/>
<feature type="transmembrane region" description="Helical" evidence="7">
    <location>
        <begin position="115"/>
        <end position="140"/>
    </location>
</feature>
<dbReference type="OrthoDB" id="9808602at2"/>
<dbReference type="Pfam" id="PF13727">
    <property type="entry name" value="CoA_binding_3"/>
    <property type="match status" value="1"/>
</dbReference>
<dbReference type="RefSeq" id="WP_022771281.1">
    <property type="nucleotide sequence ID" value="NC_022576.1"/>
</dbReference>
<dbReference type="STRING" id="946483.Cenrod_0336"/>
<feature type="transmembrane region" description="Helical" evidence="7">
    <location>
        <begin position="52"/>
        <end position="71"/>
    </location>
</feature>
<sequence length="455" mass="50683">MHIPARIDAPWAHHCAAVLDVLAVWFCAGLAYRVLVYQAHVPKVLGLLPNYYAELSLLGTLVLLLVSLGGMGGQRWMAIEQSLRAVVVAWFVAVLALVVWLFLTKTSIEVSRLWFLVWACITPVMLVLQRMALLAAVGWLQGREGSAQSILVVGDDSACDKVRKAVASNPWCGYRVRASMAPGILPAASASMQACDEVWLCLPLGDDHAIQSALHALRHSMANIRIVPDAAVSRYLHGGVQELAGVTLLDVSTTPMTGTMRLAKAVEDFVGASLILCLIAIPMLAIAVAIKVTSRGPVLYKQLRHGWNGKPIWVYKFRTMVEHQEPDFQVTQATRSDPRVTRVGAFLRKTSLDELPQFLNVLQGRMSIVGPRPHAVAHNEYYKELVPGYMRRHTVKPGITGWAQINGYRGETDTLEKMQRRVDYDMYYINHLSIWFDLKIILMTVFKGWVHHNAY</sequence>
<dbReference type="GO" id="GO:0016020">
    <property type="term" value="C:membrane"/>
    <property type="evidence" value="ECO:0007669"/>
    <property type="project" value="UniProtKB-SubCell"/>
</dbReference>
<dbReference type="EMBL" id="CP004885">
    <property type="protein sequence ID" value="AGX86460.1"/>
    <property type="molecule type" value="Genomic_DNA"/>
</dbReference>
<name>U5N5C7_9BURK</name>
<feature type="transmembrane region" description="Helical" evidence="7">
    <location>
        <begin position="12"/>
        <end position="32"/>
    </location>
</feature>
<evidence type="ECO:0000256" key="5">
    <source>
        <dbReference type="ARBA" id="ARBA00022989"/>
    </source>
</evidence>
<dbReference type="PANTHER" id="PTHR30576">
    <property type="entry name" value="COLANIC BIOSYNTHESIS UDP-GLUCOSE LIPID CARRIER TRANSFERASE"/>
    <property type="match status" value="1"/>
</dbReference>
<dbReference type="InterPro" id="IPR003362">
    <property type="entry name" value="Bact_transf"/>
</dbReference>
<dbReference type="GO" id="GO:0009242">
    <property type="term" value="P:colanic acid biosynthetic process"/>
    <property type="evidence" value="ECO:0007669"/>
    <property type="project" value="TreeGrafter"/>
</dbReference>
<evidence type="ECO:0000256" key="1">
    <source>
        <dbReference type="ARBA" id="ARBA00004141"/>
    </source>
</evidence>
<keyword evidence="5 7" id="KW-1133">Transmembrane helix</keyword>
<evidence type="ECO:0000256" key="3">
    <source>
        <dbReference type="ARBA" id="ARBA00022679"/>
    </source>
</evidence>
<keyword evidence="3" id="KW-0808">Transferase</keyword>
<keyword evidence="6 7" id="KW-0472">Membrane</keyword>
<gene>
    <name evidence="9" type="primary">wcaJ</name>
    <name evidence="9" type="ORF">Cenrod_0336</name>
</gene>
<evidence type="ECO:0000313" key="9">
    <source>
        <dbReference type="EMBL" id="AGX86460.1"/>
    </source>
</evidence>
<evidence type="ECO:0000256" key="4">
    <source>
        <dbReference type="ARBA" id="ARBA00022692"/>
    </source>
</evidence>
<dbReference type="eggNOG" id="COG2148">
    <property type="taxonomic scope" value="Bacteria"/>
</dbReference>
<dbReference type="Pfam" id="PF02397">
    <property type="entry name" value="Bac_transf"/>
    <property type="match status" value="1"/>
</dbReference>
<evidence type="ECO:0000256" key="7">
    <source>
        <dbReference type="SAM" id="Phobius"/>
    </source>
</evidence>
<dbReference type="NCBIfam" id="TIGR03025">
    <property type="entry name" value="EPS_sugtrans"/>
    <property type="match status" value="1"/>
</dbReference>
<dbReference type="GO" id="GO:0089702">
    <property type="term" value="F:undecaprenyl-phosphate glucose phosphotransferase activity"/>
    <property type="evidence" value="ECO:0007669"/>
    <property type="project" value="TreeGrafter"/>
</dbReference>
<dbReference type="AlphaFoldDB" id="U5N5C7"/>
<dbReference type="KEGG" id="cbx:Cenrod_0336"/>
<keyword evidence="4 7" id="KW-0812">Transmembrane</keyword>
<evidence type="ECO:0000256" key="2">
    <source>
        <dbReference type="ARBA" id="ARBA00006464"/>
    </source>
</evidence>
<feature type="domain" description="Bacterial sugar transferase" evidence="8">
    <location>
        <begin position="264"/>
        <end position="447"/>
    </location>
</feature>